<dbReference type="AlphaFoldDB" id="A0A8H4AAR7"/>
<dbReference type="PANTHER" id="PTHR33129">
    <property type="entry name" value="PROTEIN KINASE DOMAIN-CONTAINING PROTEIN-RELATED"/>
    <property type="match status" value="1"/>
</dbReference>
<organism evidence="1 2">
    <name type="scientific">Gigaspora margarita</name>
    <dbReference type="NCBI Taxonomy" id="4874"/>
    <lineage>
        <taxon>Eukaryota</taxon>
        <taxon>Fungi</taxon>
        <taxon>Fungi incertae sedis</taxon>
        <taxon>Mucoromycota</taxon>
        <taxon>Glomeromycotina</taxon>
        <taxon>Glomeromycetes</taxon>
        <taxon>Diversisporales</taxon>
        <taxon>Gigasporaceae</taxon>
        <taxon>Gigaspora</taxon>
    </lineage>
</organism>
<proteinExistence type="predicted"/>
<dbReference type="InterPro" id="IPR052980">
    <property type="entry name" value="Crinkler_effector"/>
</dbReference>
<reference evidence="1 2" key="1">
    <citation type="journal article" date="2019" name="Environ. Microbiol.">
        <title>At the nexus of three kingdoms: the genome of the mycorrhizal fungus Gigaspora margarita provides insights into plant, endobacterial and fungal interactions.</title>
        <authorList>
            <person name="Venice F."/>
            <person name="Ghignone S."/>
            <person name="Salvioli di Fossalunga A."/>
            <person name="Amselem J."/>
            <person name="Novero M."/>
            <person name="Xianan X."/>
            <person name="Sedzielewska Toro K."/>
            <person name="Morin E."/>
            <person name="Lipzen A."/>
            <person name="Grigoriev I.V."/>
            <person name="Henrissat B."/>
            <person name="Martin F.M."/>
            <person name="Bonfante P."/>
        </authorList>
    </citation>
    <scope>NUCLEOTIDE SEQUENCE [LARGE SCALE GENOMIC DNA]</scope>
    <source>
        <strain evidence="1 2">BEG34</strain>
    </source>
</reference>
<dbReference type="OrthoDB" id="2407854at2759"/>
<evidence type="ECO:0000313" key="1">
    <source>
        <dbReference type="EMBL" id="KAF0465986.1"/>
    </source>
</evidence>
<dbReference type="EMBL" id="WTPW01000967">
    <property type="protein sequence ID" value="KAF0465986.1"/>
    <property type="molecule type" value="Genomic_DNA"/>
</dbReference>
<dbReference type="Proteomes" id="UP000439903">
    <property type="component" value="Unassembled WGS sequence"/>
</dbReference>
<name>A0A8H4AAR7_GIGMA</name>
<gene>
    <name evidence="1" type="ORF">F8M41_026200</name>
</gene>
<dbReference type="InterPro" id="IPR027417">
    <property type="entry name" value="P-loop_NTPase"/>
</dbReference>
<dbReference type="PANTHER" id="PTHR33129:SF1">
    <property type="entry name" value="ATP-BINDING PROTEIN"/>
    <property type="match status" value="1"/>
</dbReference>
<protein>
    <submittedName>
        <fullName evidence="1">DUF185-domain-containing protein</fullName>
    </submittedName>
</protein>
<accession>A0A8H4AAR7</accession>
<dbReference type="SUPFAM" id="SSF52540">
    <property type="entry name" value="P-loop containing nucleoside triphosphate hydrolases"/>
    <property type="match status" value="1"/>
</dbReference>
<evidence type="ECO:0000313" key="2">
    <source>
        <dbReference type="Proteomes" id="UP000439903"/>
    </source>
</evidence>
<comment type="caution">
    <text evidence="1">The sequence shown here is derived from an EMBL/GenBank/DDBJ whole genome shotgun (WGS) entry which is preliminary data.</text>
</comment>
<sequence length="483" mass="55448">MSSSEITTMVFTEVSRLSTIHNKKNLTKEEVVDLLKYFTKNTKQVSNAESVLSVCLNNDLRLDFLRSLIAPTPDAFIEGMETFAKVLPWNKLDVIPPSQSTISLSDDICFLDNKYFGSKIFVRKAYEELWEIIDKQHPGHDFLITGNPGIGKTFFILFLLYILVGMGKTVVFQERPDKETCYIFSNGTVECTSIRFMHDILNNLQVYYLLDAIEPQIKPCNARKIVVSSPNRERYKEYEKGKLVDTRIMPMLRELYALWSGIPRYVVEKAEMESSQNLLKMAIDAADFDDIIQSVGNINSKKDVSHCLIHLTCNEKYLRTGVTFASKWVADHLLNRFEQLHFENLKLFLLVSESQATLSVLRRQLFEAYVHKVLVRGNKTYRVQNLEDGTKFLKSFIAFEHILFIQLSSIDRIEHKGKYCQPKSKTFCAIDAFVLGQSNAINMFFQMTVSSNHPITAHGLENVMNIGSSDEPYELYFVVPPEI</sequence>
<keyword evidence="2" id="KW-1185">Reference proteome</keyword>